<evidence type="ECO:0000313" key="1">
    <source>
        <dbReference type="EMBL" id="KAJ9057474.1"/>
    </source>
</evidence>
<protein>
    <submittedName>
        <fullName evidence="1">Uncharacterized protein</fullName>
    </submittedName>
</protein>
<organism evidence="1 2">
    <name type="scientific">Entomophthora muscae</name>
    <dbReference type="NCBI Taxonomy" id="34485"/>
    <lineage>
        <taxon>Eukaryota</taxon>
        <taxon>Fungi</taxon>
        <taxon>Fungi incertae sedis</taxon>
        <taxon>Zoopagomycota</taxon>
        <taxon>Entomophthoromycotina</taxon>
        <taxon>Entomophthoromycetes</taxon>
        <taxon>Entomophthorales</taxon>
        <taxon>Entomophthoraceae</taxon>
        <taxon>Entomophthora</taxon>
    </lineage>
</organism>
<comment type="caution">
    <text evidence="1">The sequence shown here is derived from an EMBL/GenBank/DDBJ whole genome shotgun (WGS) entry which is preliminary data.</text>
</comment>
<reference evidence="1" key="1">
    <citation type="submission" date="2022-04" db="EMBL/GenBank/DDBJ databases">
        <title>Genome of the entomopathogenic fungus Entomophthora muscae.</title>
        <authorList>
            <person name="Elya C."/>
            <person name="Lovett B.R."/>
            <person name="Lee E."/>
            <person name="Macias A.M."/>
            <person name="Hajek A.E."/>
            <person name="De Bivort B.L."/>
            <person name="Kasson M.T."/>
            <person name="De Fine Licht H.H."/>
            <person name="Stajich J.E."/>
        </authorList>
    </citation>
    <scope>NUCLEOTIDE SEQUENCE</scope>
    <source>
        <strain evidence="1">Berkeley</strain>
    </source>
</reference>
<name>A0ACC2S529_9FUNG</name>
<evidence type="ECO:0000313" key="2">
    <source>
        <dbReference type="Proteomes" id="UP001165960"/>
    </source>
</evidence>
<keyword evidence="2" id="KW-1185">Reference proteome</keyword>
<accession>A0ACC2S529</accession>
<dbReference type="EMBL" id="QTSX02005792">
    <property type="protein sequence ID" value="KAJ9057474.1"/>
    <property type="molecule type" value="Genomic_DNA"/>
</dbReference>
<dbReference type="Proteomes" id="UP001165960">
    <property type="component" value="Unassembled WGS sequence"/>
</dbReference>
<sequence length="110" mass="12094">MVLDKRIDVQLYYVSVNLVVSSARKTTACTFPESNGPAAQGWFPDIMAIYFKHSNLIPKMLIILGASYDQECTLFCVQEHGPWAPELVSAPEVPGSNPVAFSCPTSIFLL</sequence>
<proteinExistence type="predicted"/>
<gene>
    <name evidence="1" type="ORF">DSO57_1022420</name>
</gene>